<dbReference type="InParanoid" id="A0A3P7EPV6"/>
<proteinExistence type="predicted"/>
<keyword evidence="2" id="KW-1185">Reference proteome</keyword>
<protein>
    <submittedName>
        <fullName evidence="1">Uncharacterized protein</fullName>
    </submittedName>
</protein>
<dbReference type="Proteomes" id="UP000270924">
    <property type="component" value="Unassembled WGS sequence"/>
</dbReference>
<sequence>MLKTQLRHTFSAFNLADLTTFPREVLSEAHTLATSLRIQHNVMVEMDDETRQRRAIIRFACKLRSMLPLLTKTDTDAAATYLSKLRDQLFQELLPLTNEQ</sequence>
<organism evidence="1 2">
    <name type="scientific">Wuchereria bancrofti</name>
    <dbReference type="NCBI Taxonomy" id="6293"/>
    <lineage>
        <taxon>Eukaryota</taxon>
        <taxon>Metazoa</taxon>
        <taxon>Ecdysozoa</taxon>
        <taxon>Nematoda</taxon>
        <taxon>Chromadorea</taxon>
        <taxon>Rhabditida</taxon>
        <taxon>Spirurina</taxon>
        <taxon>Spiruromorpha</taxon>
        <taxon>Filarioidea</taxon>
        <taxon>Onchocercidae</taxon>
        <taxon>Wuchereria</taxon>
    </lineage>
</organism>
<gene>
    <name evidence="1" type="ORF">WBA_LOCUS12192</name>
</gene>
<evidence type="ECO:0000313" key="1">
    <source>
        <dbReference type="EMBL" id="VDM21866.1"/>
    </source>
</evidence>
<dbReference type="OrthoDB" id="10355069at2759"/>
<accession>A0A3P7EPV6</accession>
<evidence type="ECO:0000313" key="2">
    <source>
        <dbReference type="Proteomes" id="UP000270924"/>
    </source>
</evidence>
<name>A0A3P7EPV6_WUCBA</name>
<reference evidence="1 2" key="1">
    <citation type="submission" date="2018-11" db="EMBL/GenBank/DDBJ databases">
        <authorList>
            <consortium name="Pathogen Informatics"/>
        </authorList>
    </citation>
    <scope>NUCLEOTIDE SEQUENCE [LARGE SCALE GENOMIC DNA]</scope>
</reference>
<dbReference type="EMBL" id="UYWW01012655">
    <property type="protein sequence ID" value="VDM21866.1"/>
    <property type="molecule type" value="Genomic_DNA"/>
</dbReference>
<dbReference type="AlphaFoldDB" id="A0A3P7EPV6"/>